<dbReference type="RefSeq" id="WP_119811120.1">
    <property type="nucleotide sequence ID" value="NZ_QYUP01000115.1"/>
</dbReference>
<dbReference type="Proteomes" id="UP000284006">
    <property type="component" value="Unassembled WGS sequence"/>
</dbReference>
<evidence type="ECO:0000256" key="3">
    <source>
        <dbReference type="ARBA" id="ARBA00022795"/>
    </source>
</evidence>
<evidence type="ECO:0000313" key="6">
    <source>
        <dbReference type="EMBL" id="RJG15591.1"/>
    </source>
</evidence>
<reference evidence="6 7" key="1">
    <citation type="submission" date="2018-09" db="EMBL/GenBank/DDBJ databases">
        <authorList>
            <person name="Zhu H."/>
        </authorList>
    </citation>
    <scope>NUCLEOTIDE SEQUENCE [LARGE SCALE GENOMIC DNA]</scope>
    <source>
        <strain evidence="6 7">K1S02-61</strain>
    </source>
</reference>
<evidence type="ECO:0000256" key="4">
    <source>
        <dbReference type="ARBA" id="ARBA00023186"/>
    </source>
</evidence>
<keyword evidence="6" id="KW-0282">Flagellum</keyword>
<keyword evidence="2" id="KW-0963">Cytoplasm</keyword>
<name>A0A418XST5_9BURK</name>
<evidence type="ECO:0000256" key="5">
    <source>
        <dbReference type="ARBA" id="ARBA00093797"/>
    </source>
</evidence>
<organism evidence="6 7">
    <name type="scientific">Massilia cavernae</name>
    <dbReference type="NCBI Taxonomy" id="2320864"/>
    <lineage>
        <taxon>Bacteria</taxon>
        <taxon>Pseudomonadati</taxon>
        <taxon>Pseudomonadota</taxon>
        <taxon>Betaproteobacteria</taxon>
        <taxon>Burkholderiales</taxon>
        <taxon>Oxalobacteraceae</taxon>
        <taxon>Telluria group</taxon>
        <taxon>Massilia</taxon>
    </lineage>
</organism>
<accession>A0A418XST5</accession>
<comment type="subcellular location">
    <subcellularLocation>
        <location evidence="1">Cytoplasm</location>
        <location evidence="1">Cytosol</location>
    </subcellularLocation>
</comment>
<evidence type="ECO:0000313" key="7">
    <source>
        <dbReference type="Proteomes" id="UP000284006"/>
    </source>
</evidence>
<dbReference type="Pfam" id="PF05400">
    <property type="entry name" value="FliT"/>
    <property type="match status" value="1"/>
</dbReference>
<keyword evidence="6" id="KW-0969">Cilium</keyword>
<keyword evidence="3" id="KW-1005">Bacterial flagellum biogenesis</keyword>
<sequence length="109" mass="12273">MMTSQEVLSTYESMVELTEQMVAAASSSDWDRLVVLETRCAGHVEALRQNEAKVELNGDSRLRKVQCIKKLLDDDRKIRDLTMPWMTQLSALINNTGTQRRLAAAYGAV</sequence>
<dbReference type="InterPro" id="IPR008622">
    <property type="entry name" value="FliT"/>
</dbReference>
<keyword evidence="7" id="KW-1185">Reference proteome</keyword>
<evidence type="ECO:0000256" key="1">
    <source>
        <dbReference type="ARBA" id="ARBA00004514"/>
    </source>
</evidence>
<dbReference type="Gene3D" id="1.20.58.380">
    <property type="entry name" value="Flagellar protein flit"/>
    <property type="match status" value="1"/>
</dbReference>
<gene>
    <name evidence="6" type="ORF">D3872_12760</name>
</gene>
<dbReference type="OrthoDB" id="8527993at2"/>
<dbReference type="AlphaFoldDB" id="A0A418XST5"/>
<comment type="caution">
    <text evidence="6">The sequence shown here is derived from an EMBL/GenBank/DDBJ whole genome shotgun (WGS) entry which is preliminary data.</text>
</comment>
<protein>
    <recommendedName>
        <fullName evidence="5">Flagellar protein FliT</fullName>
    </recommendedName>
</protein>
<proteinExistence type="predicted"/>
<keyword evidence="6" id="KW-0966">Cell projection</keyword>
<dbReference type="GO" id="GO:0044781">
    <property type="term" value="P:bacterial-type flagellum organization"/>
    <property type="evidence" value="ECO:0007669"/>
    <property type="project" value="UniProtKB-KW"/>
</dbReference>
<evidence type="ECO:0000256" key="2">
    <source>
        <dbReference type="ARBA" id="ARBA00022490"/>
    </source>
</evidence>
<dbReference type="EMBL" id="QYUP01000115">
    <property type="protein sequence ID" value="RJG15591.1"/>
    <property type="molecule type" value="Genomic_DNA"/>
</dbReference>
<keyword evidence="4" id="KW-0143">Chaperone</keyword>